<evidence type="ECO:0000313" key="3">
    <source>
        <dbReference type="Proteomes" id="UP000018201"/>
    </source>
</evidence>
<accession>U6G2A5</accession>
<dbReference type="VEuPathDB" id="ToxoDB:EPH_0032420"/>
<dbReference type="AlphaFoldDB" id="U6G2A5"/>
<reference evidence="2" key="1">
    <citation type="submission" date="2013-10" db="EMBL/GenBank/DDBJ databases">
        <title>Genomic analysis of the causative agents of coccidiosis in chickens.</title>
        <authorList>
            <person name="Reid A.J."/>
            <person name="Blake D."/>
            <person name="Billington K."/>
            <person name="Browne H."/>
            <person name="Dunn M."/>
            <person name="Hung S."/>
            <person name="Kawahara F."/>
            <person name="Miranda-Saavedra D."/>
            <person name="Mourier T."/>
            <person name="Nagra H."/>
            <person name="Otto T.D."/>
            <person name="Rawlings N."/>
            <person name="Sanchez A."/>
            <person name="Sanders M."/>
            <person name="Subramaniam C."/>
            <person name="Tay Y."/>
            <person name="Dear P."/>
            <person name="Doerig C."/>
            <person name="Gruber A."/>
            <person name="Parkinson J."/>
            <person name="Shirley M."/>
            <person name="Wan K.L."/>
            <person name="Berriman M."/>
            <person name="Tomley F."/>
            <person name="Pain A."/>
        </authorList>
    </citation>
    <scope>NUCLEOTIDE SEQUENCE [LARGE SCALE GENOMIC DNA]</scope>
    <source>
        <strain evidence="2">Houghton</strain>
    </source>
</reference>
<gene>
    <name evidence="2" type="ORF">EPH_0032420</name>
</gene>
<feature type="compositionally biased region" description="Low complexity" evidence="1">
    <location>
        <begin position="59"/>
        <end position="73"/>
    </location>
</feature>
<keyword evidence="3" id="KW-1185">Reference proteome</keyword>
<evidence type="ECO:0000256" key="1">
    <source>
        <dbReference type="SAM" id="MobiDB-lite"/>
    </source>
</evidence>
<feature type="region of interest" description="Disordered" evidence="1">
    <location>
        <begin position="1"/>
        <end position="98"/>
    </location>
</feature>
<reference evidence="2" key="2">
    <citation type="submission" date="2013-10" db="EMBL/GenBank/DDBJ databases">
        <authorList>
            <person name="Aslett M."/>
        </authorList>
    </citation>
    <scope>NUCLEOTIDE SEQUENCE [LARGE SCALE GENOMIC DNA]</scope>
    <source>
        <strain evidence="2">Houghton</strain>
    </source>
</reference>
<organism evidence="2 3">
    <name type="scientific">Eimeria praecox</name>
    <dbReference type="NCBI Taxonomy" id="51316"/>
    <lineage>
        <taxon>Eukaryota</taxon>
        <taxon>Sar</taxon>
        <taxon>Alveolata</taxon>
        <taxon>Apicomplexa</taxon>
        <taxon>Conoidasida</taxon>
        <taxon>Coccidia</taxon>
        <taxon>Eucoccidiorida</taxon>
        <taxon>Eimeriorina</taxon>
        <taxon>Eimeriidae</taxon>
        <taxon>Eimeria</taxon>
    </lineage>
</organism>
<name>U6G2A5_9EIME</name>
<dbReference type="Proteomes" id="UP000018201">
    <property type="component" value="Unassembled WGS sequence"/>
</dbReference>
<feature type="compositionally biased region" description="Acidic residues" evidence="1">
    <location>
        <begin position="27"/>
        <end position="54"/>
    </location>
</feature>
<protein>
    <submittedName>
        <fullName evidence="2">Uncharacterized protein</fullName>
    </submittedName>
</protein>
<evidence type="ECO:0000313" key="2">
    <source>
        <dbReference type="EMBL" id="CDI74290.1"/>
    </source>
</evidence>
<dbReference type="EMBL" id="HG690178">
    <property type="protein sequence ID" value="CDI74290.1"/>
    <property type="molecule type" value="Genomic_DNA"/>
</dbReference>
<sequence>MQPSDMAPTLIDRVTGEALGQERGDASPEEEEEEEDGAPEEEEEEEDGAPEEEQQQQHSRSSSSSSSSFCSSSRYHREGEAIATGEEEEEEPQGGQRVLALVEEGLGAGKIWGSRRSPPHMEIPYTESLIFIGVYVHLKLYDAT</sequence>
<proteinExistence type="predicted"/>